<dbReference type="EMBL" id="JARPUR010000004">
    <property type="protein sequence ID" value="KAK4877965.1"/>
    <property type="molecule type" value="Genomic_DNA"/>
</dbReference>
<dbReference type="Gene3D" id="1.20.120.980">
    <property type="entry name" value="Serine carboxypeptidase S28, SKS domain"/>
    <property type="match status" value="1"/>
</dbReference>
<keyword evidence="8" id="KW-1185">Reference proteome</keyword>
<evidence type="ECO:0000256" key="3">
    <source>
        <dbReference type="ARBA" id="ARBA00022729"/>
    </source>
</evidence>
<evidence type="ECO:0000256" key="5">
    <source>
        <dbReference type="ARBA" id="ARBA00023180"/>
    </source>
</evidence>
<evidence type="ECO:0000313" key="7">
    <source>
        <dbReference type="EMBL" id="KAK4877965.1"/>
    </source>
</evidence>
<evidence type="ECO:0000256" key="2">
    <source>
        <dbReference type="ARBA" id="ARBA00022670"/>
    </source>
</evidence>
<sequence>MLCLLVVFLISGAIGYEIYLGDDFEEKWFEQYLDHFDARDNRTFFMRYYEIDSFYQPGGPLLLEIGGEVTVDPSSLALSPTLAVARRLGGKIVLLEHRYYGSSAPFENITDTEDYKYLSAEQALEDIAHFIEKYKNLAGLSSSKVAVFGCSYAGTLATWMRYKFPHLVDAAWASSAPIRIVLDFYQYYEVAAEIYSNVSSECIAMIRQGYREAKAMLATPEGEKTIKTVFDGWECGNVTEMSGPEILATMRMVLSNQYSKPNHGVESCRFLQGKNSSTTPFQQLAAFILQQAGNVCFDEDLDDLMAWSYQTCSQFGFSFTTTSYNQPFKDTYSSIEADLKFCADAFGNEFDLEALQRSIDRMNRVYGGGSLKVTKVVTFHGKQDPWSAMGLNQEMNKDTPVFLVPGASHCADMSKSEDDAELPLLHESRKKAINIMKTWLQ</sequence>
<dbReference type="AlphaFoldDB" id="A0AAN7SQC1"/>
<organism evidence="7 8">
    <name type="scientific">Aquatica leii</name>
    <dbReference type="NCBI Taxonomy" id="1421715"/>
    <lineage>
        <taxon>Eukaryota</taxon>
        <taxon>Metazoa</taxon>
        <taxon>Ecdysozoa</taxon>
        <taxon>Arthropoda</taxon>
        <taxon>Hexapoda</taxon>
        <taxon>Insecta</taxon>
        <taxon>Pterygota</taxon>
        <taxon>Neoptera</taxon>
        <taxon>Endopterygota</taxon>
        <taxon>Coleoptera</taxon>
        <taxon>Polyphaga</taxon>
        <taxon>Elateriformia</taxon>
        <taxon>Elateroidea</taxon>
        <taxon>Lampyridae</taxon>
        <taxon>Luciolinae</taxon>
        <taxon>Aquatica</taxon>
    </lineage>
</organism>
<dbReference type="InterPro" id="IPR029058">
    <property type="entry name" value="AB_hydrolase_fold"/>
</dbReference>
<evidence type="ECO:0000256" key="1">
    <source>
        <dbReference type="ARBA" id="ARBA00011079"/>
    </source>
</evidence>
<dbReference type="PANTHER" id="PTHR11010">
    <property type="entry name" value="PROTEASE S28 PRO-X CARBOXYPEPTIDASE-RELATED"/>
    <property type="match status" value="1"/>
</dbReference>
<keyword evidence="3 6" id="KW-0732">Signal</keyword>
<accession>A0AAN7SQC1</accession>
<gene>
    <name evidence="7" type="ORF">RN001_010471</name>
</gene>
<dbReference type="InterPro" id="IPR008758">
    <property type="entry name" value="Peptidase_S28"/>
</dbReference>
<dbReference type="InterPro" id="IPR042269">
    <property type="entry name" value="Ser_carbopepase_S28_SKS"/>
</dbReference>
<comment type="similarity">
    <text evidence="1">Belongs to the peptidase S28 family.</text>
</comment>
<name>A0AAN7SQC1_9COLE</name>
<feature type="chain" id="PRO_5042821036" description="Thymus-specific serine protease" evidence="6">
    <location>
        <begin position="16"/>
        <end position="441"/>
    </location>
</feature>
<dbReference type="Pfam" id="PF05577">
    <property type="entry name" value="Peptidase_S28"/>
    <property type="match status" value="2"/>
</dbReference>
<evidence type="ECO:0000313" key="8">
    <source>
        <dbReference type="Proteomes" id="UP001353858"/>
    </source>
</evidence>
<dbReference type="SUPFAM" id="SSF53474">
    <property type="entry name" value="alpha/beta-Hydrolases"/>
    <property type="match status" value="1"/>
</dbReference>
<keyword evidence="4" id="KW-0378">Hydrolase</keyword>
<dbReference type="Proteomes" id="UP001353858">
    <property type="component" value="Unassembled WGS sequence"/>
</dbReference>
<keyword evidence="5" id="KW-0325">Glycoprotein</keyword>
<evidence type="ECO:0008006" key="9">
    <source>
        <dbReference type="Google" id="ProtNLM"/>
    </source>
</evidence>
<feature type="signal peptide" evidence="6">
    <location>
        <begin position="1"/>
        <end position="15"/>
    </location>
</feature>
<evidence type="ECO:0000256" key="4">
    <source>
        <dbReference type="ARBA" id="ARBA00022801"/>
    </source>
</evidence>
<dbReference type="GO" id="GO:0006508">
    <property type="term" value="P:proteolysis"/>
    <property type="evidence" value="ECO:0007669"/>
    <property type="project" value="UniProtKB-KW"/>
</dbReference>
<evidence type="ECO:0000256" key="6">
    <source>
        <dbReference type="SAM" id="SignalP"/>
    </source>
</evidence>
<reference evidence="8" key="1">
    <citation type="submission" date="2023-01" db="EMBL/GenBank/DDBJ databases">
        <title>Key to firefly adult light organ development and bioluminescence: homeobox transcription factors regulate luciferase expression and transportation to peroxisome.</title>
        <authorList>
            <person name="Fu X."/>
        </authorList>
    </citation>
    <scope>NUCLEOTIDE SEQUENCE [LARGE SCALE GENOMIC DNA]</scope>
</reference>
<keyword evidence="2" id="KW-0645">Protease</keyword>
<proteinExistence type="inferred from homology"/>
<comment type="caution">
    <text evidence="7">The sequence shown here is derived from an EMBL/GenBank/DDBJ whole genome shotgun (WGS) entry which is preliminary data.</text>
</comment>
<dbReference type="GO" id="GO:0008239">
    <property type="term" value="F:dipeptidyl-peptidase activity"/>
    <property type="evidence" value="ECO:0007669"/>
    <property type="project" value="TreeGrafter"/>
</dbReference>
<dbReference type="Gene3D" id="3.40.50.1820">
    <property type="entry name" value="alpha/beta hydrolase"/>
    <property type="match status" value="1"/>
</dbReference>
<dbReference type="PANTHER" id="PTHR11010:SF117">
    <property type="entry name" value="SERINE PROTEASE 16"/>
    <property type="match status" value="1"/>
</dbReference>
<dbReference type="GO" id="GO:0070008">
    <property type="term" value="F:serine-type exopeptidase activity"/>
    <property type="evidence" value="ECO:0007669"/>
    <property type="project" value="InterPro"/>
</dbReference>
<protein>
    <recommendedName>
        <fullName evidence="9">Thymus-specific serine protease</fullName>
    </recommendedName>
</protein>